<accession>A0AAJ1T3D0</accession>
<organism evidence="1 2">
    <name type="scientific">Oikeobacillus pervagus</name>
    <dbReference type="NCBI Taxonomy" id="1325931"/>
    <lineage>
        <taxon>Bacteria</taxon>
        <taxon>Bacillati</taxon>
        <taxon>Bacillota</taxon>
        <taxon>Bacilli</taxon>
        <taxon>Bacillales</taxon>
        <taxon>Bacillaceae</taxon>
        <taxon>Oikeobacillus</taxon>
    </lineage>
</organism>
<protein>
    <submittedName>
        <fullName evidence="1">NurA-like 5'-3' nuclease</fullName>
    </submittedName>
</protein>
<sequence length="132" mass="15576">MFKNLSHGVKISITRSISKAYEQYMADIKWSEKAYNLEDFMKVWKKYIETSASWYGKVDAETKADPKFHEDLALKINEVIGKIWSEEPTKDQIAELSELREQLGEDFDYSCKAEAKFYIDYLNEELKKKKNI</sequence>
<keyword evidence="2" id="KW-1185">Reference proteome</keyword>
<reference evidence="1" key="1">
    <citation type="submission" date="2023-07" db="EMBL/GenBank/DDBJ databases">
        <title>Genomic Encyclopedia of Type Strains, Phase IV (KMG-IV): sequencing the most valuable type-strain genomes for metagenomic binning, comparative biology and taxonomic classification.</title>
        <authorList>
            <person name="Goeker M."/>
        </authorList>
    </citation>
    <scope>NUCLEOTIDE SEQUENCE</scope>
    <source>
        <strain evidence="1">DSM 23947</strain>
    </source>
</reference>
<dbReference type="Proteomes" id="UP001237207">
    <property type="component" value="Unassembled WGS sequence"/>
</dbReference>
<evidence type="ECO:0000313" key="1">
    <source>
        <dbReference type="EMBL" id="MDQ0214115.1"/>
    </source>
</evidence>
<dbReference type="RefSeq" id="WP_307256106.1">
    <property type="nucleotide sequence ID" value="NZ_JAUSUC010000004.1"/>
</dbReference>
<proteinExistence type="predicted"/>
<dbReference type="EMBL" id="JAUSUC010000004">
    <property type="protein sequence ID" value="MDQ0214115.1"/>
    <property type="molecule type" value="Genomic_DNA"/>
</dbReference>
<dbReference type="AlphaFoldDB" id="A0AAJ1T3D0"/>
<comment type="caution">
    <text evidence="1">The sequence shown here is derived from an EMBL/GenBank/DDBJ whole genome shotgun (WGS) entry which is preliminary data.</text>
</comment>
<evidence type="ECO:0000313" key="2">
    <source>
        <dbReference type="Proteomes" id="UP001237207"/>
    </source>
</evidence>
<name>A0AAJ1T3D0_9BACI</name>
<gene>
    <name evidence="1" type="ORF">J2S13_000511</name>
</gene>